<evidence type="ECO:0000256" key="5">
    <source>
        <dbReference type="ARBA" id="ARBA00022917"/>
    </source>
</evidence>
<dbReference type="InterPro" id="IPR053905">
    <property type="entry name" value="EF-G-like_DII"/>
</dbReference>
<evidence type="ECO:0000256" key="8">
    <source>
        <dbReference type="RuleBase" id="RU000644"/>
    </source>
</evidence>
<feature type="region of interest" description="Disordered" evidence="9">
    <location>
        <begin position="51"/>
        <end position="241"/>
    </location>
</feature>
<evidence type="ECO:0000256" key="6">
    <source>
        <dbReference type="ARBA" id="ARBA00023134"/>
    </source>
</evidence>
<feature type="compositionally biased region" description="Basic and acidic residues" evidence="9">
    <location>
        <begin position="128"/>
        <end position="142"/>
    </location>
</feature>
<comment type="similarity">
    <text evidence="1 7 8">Belongs to the TRAFAC class translation factor GTPase superfamily. Classic translation factor GTPase family. IF-2 subfamily.</text>
</comment>
<evidence type="ECO:0000313" key="12">
    <source>
        <dbReference type="Proteomes" id="UP000247465"/>
    </source>
</evidence>
<dbReference type="Pfam" id="PF00009">
    <property type="entry name" value="GTP_EFTU"/>
    <property type="match status" value="1"/>
</dbReference>
<feature type="domain" description="Tr-type G" evidence="10">
    <location>
        <begin position="335"/>
        <end position="502"/>
    </location>
</feature>
<feature type="region of interest" description="G-domain" evidence="7">
    <location>
        <begin position="338"/>
        <end position="486"/>
    </location>
</feature>
<dbReference type="CDD" id="cd03692">
    <property type="entry name" value="mtIF2_IVc"/>
    <property type="match status" value="1"/>
</dbReference>
<sequence>MSVRVYNLSEKLGITNAELIEILRSRGFVVKTASSTVDNISAESLVEEFTSKGVDKGKSESSDPDSEVVELTKNSKEEKVVGPSAAATSKGVDKGKSESSDPDSEVVELTKNSKEEKVVGPSAAAIVKTKEEVDHERQERIQAKRPKPAVVKPRVPGMIPPQPSSSPLKPISPDPLSVALPSKTDSKSQSSPVPTAARIPPDRDSQPTGPQRPQTAVPPKPVKSGEETKADSQHQKQEVAIDESQLKSLELKPPLVVRDFAGHLGLKPFRLISELMEFGIFASMNQVVEEDVAQRLARNHGYRLEVRHRGEKAQEEQEKTKIEEPEKKEAKALVPRCPIVCILGHVDHGKTTLLDTIRKTDVVAGEAGGITQHIGSYQIKHNGQKISFIDTPGHAAFSRMRARGTRITDIAVLVVAADDGFMPQTDEALGYIQDEGVPIVVAINKTDVPGANVDRVKGQMQDRNIAAEDWGGETLTVEISALKGERITDLLDTILLQAEVMEDLKANPEAPVDGIIIEAQKDVGQGANASLIVQNGTLQIGDALIAGPYFCKVRALFDDMGQNLKLAEPSTPVRVTGWSGPPESGAAFRWVKNDRVARNEAKENELEIRKQGQDEVPEETGATLENIFDAISKSQRKVFRVILKADVFGTAEALAECLEDIKSEKIILEVVQTAVGAISKNDVQMAHAAEAAVVGFNVNQESGVVSEAKHHGINIYRNNIIYELIDVVREAMADTLEPEKKENKIGVANIRQVFPVGKTGKVAGCMVVEGRIARDNNARLIRDGKIQVESKIHALKRFKDDASDVRSGYECGIRLVDYDDYREGDVIECFEIENVRPTL</sequence>
<dbReference type="Pfam" id="PF22042">
    <property type="entry name" value="EF-G_D2"/>
    <property type="match status" value="1"/>
</dbReference>
<evidence type="ECO:0000256" key="1">
    <source>
        <dbReference type="ARBA" id="ARBA00007733"/>
    </source>
</evidence>
<name>A0A2Z4AD96_9BACT</name>
<dbReference type="InterPro" id="IPR044145">
    <property type="entry name" value="IF2_II"/>
</dbReference>
<dbReference type="Pfam" id="PF11987">
    <property type="entry name" value="IF-2"/>
    <property type="match status" value="1"/>
</dbReference>
<dbReference type="Pfam" id="PF04760">
    <property type="entry name" value="IF2_N"/>
    <property type="match status" value="2"/>
</dbReference>
<feature type="binding site" evidence="7">
    <location>
        <begin position="344"/>
        <end position="351"/>
    </location>
    <ligand>
        <name>GTP</name>
        <dbReference type="ChEBI" id="CHEBI:37565"/>
    </ligand>
</feature>
<dbReference type="SUPFAM" id="SSF52540">
    <property type="entry name" value="P-loop containing nucleoside triphosphate hydrolases"/>
    <property type="match status" value="1"/>
</dbReference>
<feature type="compositionally biased region" description="Basic and acidic residues" evidence="9">
    <location>
        <begin position="223"/>
        <end position="239"/>
    </location>
</feature>
<dbReference type="PROSITE" id="PS51722">
    <property type="entry name" value="G_TR_2"/>
    <property type="match status" value="1"/>
</dbReference>
<dbReference type="FunFam" id="3.40.50.10050:FF:000001">
    <property type="entry name" value="Translation initiation factor IF-2"/>
    <property type="match status" value="1"/>
</dbReference>
<accession>A0A2Z4AD96</accession>
<dbReference type="GO" id="GO:0003924">
    <property type="term" value="F:GTPase activity"/>
    <property type="evidence" value="ECO:0007669"/>
    <property type="project" value="UniProtKB-UniRule"/>
</dbReference>
<evidence type="ECO:0000256" key="3">
    <source>
        <dbReference type="ARBA" id="ARBA00022540"/>
    </source>
</evidence>
<comment type="subcellular location">
    <subcellularLocation>
        <location evidence="7">Cytoplasm</location>
    </subcellularLocation>
</comment>
<dbReference type="InterPro" id="IPR005225">
    <property type="entry name" value="Small_GTP-bd"/>
</dbReference>
<dbReference type="NCBIfam" id="TIGR00487">
    <property type="entry name" value="IF-2"/>
    <property type="match status" value="1"/>
</dbReference>
<feature type="binding site" evidence="7">
    <location>
        <begin position="390"/>
        <end position="394"/>
    </location>
    <ligand>
        <name>GTP</name>
        <dbReference type="ChEBI" id="CHEBI:37565"/>
    </ligand>
</feature>
<comment type="function">
    <text evidence="7 8">One of the essential components for the initiation of protein synthesis. Protects formylmethionyl-tRNA from spontaneous hydrolysis and promotes its binding to the 30S ribosomal subunits. Also involved in the hydrolysis of GTP during the formation of the 70S ribosomal complex.</text>
</comment>
<dbReference type="GO" id="GO:0003743">
    <property type="term" value="F:translation initiation factor activity"/>
    <property type="evidence" value="ECO:0007669"/>
    <property type="project" value="UniProtKB-UniRule"/>
</dbReference>
<dbReference type="CDD" id="cd01887">
    <property type="entry name" value="IF2_eIF5B"/>
    <property type="match status" value="1"/>
</dbReference>
<proteinExistence type="inferred from homology"/>
<dbReference type="CDD" id="cd03702">
    <property type="entry name" value="IF2_mtIF2_II"/>
    <property type="match status" value="1"/>
</dbReference>
<evidence type="ECO:0000256" key="9">
    <source>
        <dbReference type="SAM" id="MobiDB-lite"/>
    </source>
</evidence>
<dbReference type="InterPro" id="IPR027417">
    <property type="entry name" value="P-loop_NTPase"/>
</dbReference>
<dbReference type="KEGG" id="mtar:DF168_01180"/>
<evidence type="ECO:0000259" key="10">
    <source>
        <dbReference type="PROSITE" id="PS51722"/>
    </source>
</evidence>
<evidence type="ECO:0000256" key="7">
    <source>
        <dbReference type="HAMAP-Rule" id="MF_00100"/>
    </source>
</evidence>
<dbReference type="InterPro" id="IPR006847">
    <property type="entry name" value="IF2_N"/>
</dbReference>
<keyword evidence="4 7" id="KW-0547">Nucleotide-binding</keyword>
<dbReference type="InterPro" id="IPR000178">
    <property type="entry name" value="TF_IF2_bacterial-like"/>
</dbReference>
<dbReference type="Gene3D" id="1.10.10.2480">
    <property type="match status" value="1"/>
</dbReference>
<keyword evidence="7" id="KW-0963">Cytoplasm</keyword>
<dbReference type="FunFam" id="3.40.50.300:FF:000019">
    <property type="entry name" value="Translation initiation factor IF-2"/>
    <property type="match status" value="1"/>
</dbReference>
<dbReference type="Gene3D" id="2.40.30.10">
    <property type="entry name" value="Translation factors"/>
    <property type="match status" value="2"/>
</dbReference>
<dbReference type="AlphaFoldDB" id="A0A2Z4AD96"/>
<feature type="compositionally biased region" description="Basic and acidic residues" evidence="9">
    <location>
        <begin position="51"/>
        <end position="61"/>
    </location>
</feature>
<dbReference type="InterPro" id="IPR023115">
    <property type="entry name" value="TIF_IF2_dom3"/>
</dbReference>
<dbReference type="GO" id="GO:0005737">
    <property type="term" value="C:cytoplasm"/>
    <property type="evidence" value="ECO:0007669"/>
    <property type="project" value="UniProtKB-SubCell"/>
</dbReference>
<dbReference type="Proteomes" id="UP000247465">
    <property type="component" value="Chromosome"/>
</dbReference>
<dbReference type="NCBIfam" id="TIGR00231">
    <property type="entry name" value="small_GTP"/>
    <property type="match status" value="1"/>
</dbReference>
<dbReference type="SUPFAM" id="SSF52156">
    <property type="entry name" value="Initiation factor IF2/eIF5b, domain 3"/>
    <property type="match status" value="1"/>
</dbReference>
<dbReference type="SUPFAM" id="SSF50447">
    <property type="entry name" value="Translation proteins"/>
    <property type="match status" value="2"/>
</dbReference>
<dbReference type="PANTHER" id="PTHR43381">
    <property type="entry name" value="TRANSLATION INITIATION FACTOR IF-2-RELATED"/>
    <property type="match status" value="1"/>
</dbReference>
<protein>
    <recommendedName>
        <fullName evidence="2 7">Translation initiation factor IF-2</fullName>
    </recommendedName>
</protein>
<dbReference type="InterPro" id="IPR015760">
    <property type="entry name" value="TIF_IF2"/>
</dbReference>
<dbReference type="GO" id="GO:0005525">
    <property type="term" value="F:GTP binding"/>
    <property type="evidence" value="ECO:0007669"/>
    <property type="project" value="UniProtKB-KW"/>
</dbReference>
<dbReference type="PROSITE" id="PS01176">
    <property type="entry name" value="IF2"/>
    <property type="match status" value="1"/>
</dbReference>
<dbReference type="Gene3D" id="3.40.50.10050">
    <property type="entry name" value="Translation initiation factor IF- 2, domain 3"/>
    <property type="match status" value="1"/>
</dbReference>
<dbReference type="PANTHER" id="PTHR43381:SF4">
    <property type="entry name" value="EUKARYOTIC TRANSLATION INITIATION FACTOR 5B"/>
    <property type="match status" value="1"/>
</dbReference>
<organism evidence="11 12">
    <name type="scientific">Candidatus Moanibacter tarae</name>
    <dbReference type="NCBI Taxonomy" id="2200854"/>
    <lineage>
        <taxon>Bacteria</taxon>
        <taxon>Pseudomonadati</taxon>
        <taxon>Verrucomicrobiota</taxon>
        <taxon>Opitutia</taxon>
        <taxon>Puniceicoccales</taxon>
        <taxon>Puniceicoccales incertae sedis</taxon>
        <taxon>Candidatus Moanibacter</taxon>
    </lineage>
</organism>
<dbReference type="EMBL" id="CP029803">
    <property type="protein sequence ID" value="AWT59981.1"/>
    <property type="molecule type" value="Genomic_DNA"/>
</dbReference>
<keyword evidence="6 7" id="KW-0342">GTP-binding</keyword>
<keyword evidence="5 7" id="KW-0648">Protein biosynthesis</keyword>
<dbReference type="HAMAP" id="MF_00100_B">
    <property type="entry name" value="IF_2_B"/>
    <property type="match status" value="1"/>
</dbReference>
<dbReference type="Gene3D" id="3.40.50.300">
    <property type="entry name" value="P-loop containing nucleotide triphosphate hydrolases"/>
    <property type="match status" value="1"/>
</dbReference>
<evidence type="ECO:0000256" key="4">
    <source>
        <dbReference type="ARBA" id="ARBA00022741"/>
    </source>
</evidence>
<dbReference type="InterPro" id="IPR036925">
    <property type="entry name" value="TIF_IF2_dom3_sf"/>
</dbReference>
<dbReference type="InterPro" id="IPR009000">
    <property type="entry name" value="Transl_B-barrel_sf"/>
</dbReference>
<evidence type="ECO:0000313" key="11">
    <source>
        <dbReference type="EMBL" id="AWT59981.1"/>
    </source>
</evidence>
<dbReference type="InterPro" id="IPR000795">
    <property type="entry name" value="T_Tr_GTP-bd_dom"/>
</dbReference>
<dbReference type="FunFam" id="2.40.30.10:FF:000008">
    <property type="entry name" value="Translation initiation factor IF-2"/>
    <property type="match status" value="1"/>
</dbReference>
<keyword evidence="3 7" id="KW-0396">Initiation factor</keyword>
<feature type="binding site" evidence="7">
    <location>
        <begin position="444"/>
        <end position="447"/>
    </location>
    <ligand>
        <name>GTP</name>
        <dbReference type="ChEBI" id="CHEBI:37565"/>
    </ligand>
</feature>
<evidence type="ECO:0000256" key="2">
    <source>
        <dbReference type="ARBA" id="ARBA00020675"/>
    </source>
</evidence>
<reference evidence="11 12" key="1">
    <citation type="submission" date="2018-06" db="EMBL/GenBank/DDBJ databases">
        <title>Draft Genome Sequence of a Novel Marine Bacterium Related to the Verrucomicrobia.</title>
        <authorList>
            <person name="Vosseberg J."/>
            <person name="Martijn J."/>
            <person name="Ettema T.J.G."/>
        </authorList>
    </citation>
    <scope>NUCLEOTIDE SEQUENCE [LARGE SCALE GENOMIC DNA]</scope>
    <source>
        <strain evidence="11">TARA_B100001123</strain>
    </source>
</reference>
<gene>
    <name evidence="7 11" type="primary">infB</name>
    <name evidence="11" type="ORF">DF168_01180</name>
</gene>